<keyword evidence="1" id="KW-0732">Signal</keyword>
<sequence length="146" mass="14601">MNNQHAATRLLGRSGATSAVAILAGLAMSGAPAGASPLDPTLTVEGTPEVGCPLLITGHVPTGPSDMLIVFDNGTETIGTATPPIARLVGSPNFEWTPTEPGTHVLTSVINGYLFSAAEIPAPVTLEIAPAGTEPCAAVHPGLSLS</sequence>
<dbReference type="AlphaFoldDB" id="A0A3M2KYZ6"/>
<gene>
    <name evidence="2" type="ORF">EBN03_23965</name>
</gene>
<dbReference type="Proteomes" id="UP000279275">
    <property type="component" value="Unassembled WGS sequence"/>
</dbReference>
<comment type="caution">
    <text evidence="2">The sequence shown here is derived from an EMBL/GenBank/DDBJ whole genome shotgun (WGS) entry which is preliminary data.</text>
</comment>
<dbReference type="RefSeq" id="WP_122190369.1">
    <property type="nucleotide sequence ID" value="NZ_RFFH01000012.1"/>
</dbReference>
<proteinExistence type="predicted"/>
<reference evidence="2 3" key="1">
    <citation type="submission" date="2018-10" db="EMBL/GenBank/DDBJ databases">
        <title>Isolation from cow dung.</title>
        <authorList>
            <person name="Ling L."/>
        </authorList>
    </citation>
    <scope>NUCLEOTIDE SEQUENCE [LARGE SCALE GENOMIC DNA]</scope>
    <source>
        <strain evidence="2 3">NEAU-LL90</strain>
    </source>
</reference>
<evidence type="ECO:0000313" key="3">
    <source>
        <dbReference type="Proteomes" id="UP000279275"/>
    </source>
</evidence>
<evidence type="ECO:0000256" key="1">
    <source>
        <dbReference type="SAM" id="SignalP"/>
    </source>
</evidence>
<evidence type="ECO:0008006" key="4">
    <source>
        <dbReference type="Google" id="ProtNLM"/>
    </source>
</evidence>
<accession>A0A3M2KYZ6</accession>
<protein>
    <recommendedName>
        <fullName evidence="4">Ig-like domain repeat protein</fullName>
    </recommendedName>
</protein>
<name>A0A3M2KYZ6_9NOCA</name>
<dbReference type="EMBL" id="RFFH01000012">
    <property type="protein sequence ID" value="RMI29856.1"/>
    <property type="molecule type" value="Genomic_DNA"/>
</dbReference>
<organism evidence="2 3">
    <name type="scientific">Nocardia stercoris</name>
    <dbReference type="NCBI Taxonomy" id="2483361"/>
    <lineage>
        <taxon>Bacteria</taxon>
        <taxon>Bacillati</taxon>
        <taxon>Actinomycetota</taxon>
        <taxon>Actinomycetes</taxon>
        <taxon>Mycobacteriales</taxon>
        <taxon>Nocardiaceae</taxon>
        <taxon>Nocardia</taxon>
    </lineage>
</organism>
<keyword evidence="3" id="KW-1185">Reference proteome</keyword>
<feature type="signal peptide" evidence="1">
    <location>
        <begin position="1"/>
        <end position="35"/>
    </location>
</feature>
<evidence type="ECO:0000313" key="2">
    <source>
        <dbReference type="EMBL" id="RMI29856.1"/>
    </source>
</evidence>
<feature type="chain" id="PRO_5018055241" description="Ig-like domain repeat protein" evidence="1">
    <location>
        <begin position="36"/>
        <end position="146"/>
    </location>
</feature>